<dbReference type="EMBL" id="CM016560">
    <property type="protein sequence ID" value="TKV94750.1"/>
    <property type="molecule type" value="Genomic_DNA"/>
</dbReference>
<feature type="domain" description="VQ" evidence="2">
    <location>
        <begin position="260"/>
        <end position="286"/>
    </location>
</feature>
<feature type="region of interest" description="Disordered" evidence="1">
    <location>
        <begin position="50"/>
        <end position="97"/>
    </location>
</feature>
<accession>A0A4U6T008</accession>
<name>A0A4U6T008_SETVI</name>
<feature type="compositionally biased region" description="Low complexity" evidence="1">
    <location>
        <begin position="208"/>
        <end position="234"/>
    </location>
</feature>
<dbReference type="PANTHER" id="PTHR33143">
    <property type="entry name" value="F16F4.1 PROTEIN-RELATED"/>
    <property type="match status" value="1"/>
</dbReference>
<feature type="compositionally biased region" description="Low complexity" evidence="1">
    <location>
        <begin position="285"/>
        <end position="324"/>
    </location>
</feature>
<dbReference type="AlphaFoldDB" id="A0A4U6T008"/>
<evidence type="ECO:0000313" key="3">
    <source>
        <dbReference type="EMBL" id="TKV94750.1"/>
    </source>
</evidence>
<feature type="region of interest" description="Disordered" evidence="1">
    <location>
        <begin position="284"/>
        <end position="351"/>
    </location>
</feature>
<feature type="compositionally biased region" description="Basic and acidic residues" evidence="1">
    <location>
        <begin position="119"/>
        <end position="161"/>
    </location>
</feature>
<dbReference type="GO" id="GO:0005634">
    <property type="term" value="C:nucleus"/>
    <property type="evidence" value="ECO:0007669"/>
    <property type="project" value="TreeGrafter"/>
</dbReference>
<organism evidence="3 4">
    <name type="scientific">Setaria viridis</name>
    <name type="common">Green bristlegrass</name>
    <name type="synonym">Setaria italica subsp. viridis</name>
    <dbReference type="NCBI Taxonomy" id="4556"/>
    <lineage>
        <taxon>Eukaryota</taxon>
        <taxon>Viridiplantae</taxon>
        <taxon>Streptophyta</taxon>
        <taxon>Embryophyta</taxon>
        <taxon>Tracheophyta</taxon>
        <taxon>Spermatophyta</taxon>
        <taxon>Magnoliopsida</taxon>
        <taxon>Liliopsida</taxon>
        <taxon>Poales</taxon>
        <taxon>Poaceae</taxon>
        <taxon>PACMAD clade</taxon>
        <taxon>Panicoideae</taxon>
        <taxon>Panicodae</taxon>
        <taxon>Paniceae</taxon>
        <taxon>Cenchrinae</taxon>
        <taxon>Setaria</taxon>
    </lineage>
</organism>
<proteinExistence type="predicted"/>
<sequence length="412" mass="42485">MASGGDSPDFARKRASGCSFGRELGQEIEEITASAFCVSMVWVLRRRRWREARQQGTAPASAGTWGKATGKHKNPTTASSTPCGPLGGVRGDEEASAVGAAVAEVLESGADTAEGGCGRVREVRDDGRGPWGSEREEEVREWASARETGRRGSRPSGEKGQRHPSPATHWPTAHMSPTSPRQSGAGAAGGSRHAAFKVHRDSHSIHKATASPPSSSSTNSSVSSSSNAAITSTSHRPPPAPAPRPQQPRPPQQQPVIIYTHSPKVIRTNPRDFMSIVQKLTGLDSPGPARGAPPAARVAAGSAAAAAQDESSSSSSESCANAHGAGPPPPYADSQLMPPPPAPPDIPLFAPDASGLQQLCAPRGLYGQFPPVDAAALGPVMSANVSGAGGINGGAVFSPSMVEAMRTFPDYN</sequence>
<keyword evidence="4" id="KW-1185">Reference proteome</keyword>
<evidence type="ECO:0000259" key="2">
    <source>
        <dbReference type="Pfam" id="PF05678"/>
    </source>
</evidence>
<feature type="compositionally biased region" description="Pro residues" evidence="1">
    <location>
        <begin position="236"/>
        <end position="253"/>
    </location>
</feature>
<gene>
    <name evidence="3" type="ORF">SEVIR_9G316100v2</name>
</gene>
<evidence type="ECO:0000313" key="4">
    <source>
        <dbReference type="Proteomes" id="UP000298652"/>
    </source>
</evidence>
<evidence type="ECO:0000256" key="1">
    <source>
        <dbReference type="SAM" id="MobiDB-lite"/>
    </source>
</evidence>
<dbReference type="Pfam" id="PF05678">
    <property type="entry name" value="VQ"/>
    <property type="match status" value="1"/>
</dbReference>
<protein>
    <recommendedName>
        <fullName evidence="2">VQ domain-containing protein</fullName>
    </recommendedName>
</protein>
<reference evidence="3" key="1">
    <citation type="submission" date="2019-03" db="EMBL/GenBank/DDBJ databases">
        <title>WGS assembly of Setaria viridis.</title>
        <authorList>
            <person name="Huang P."/>
            <person name="Jenkins J."/>
            <person name="Grimwood J."/>
            <person name="Barry K."/>
            <person name="Healey A."/>
            <person name="Mamidi S."/>
            <person name="Sreedasyam A."/>
            <person name="Shu S."/>
            <person name="Feldman M."/>
            <person name="Wu J."/>
            <person name="Yu Y."/>
            <person name="Chen C."/>
            <person name="Johnson J."/>
            <person name="Rokhsar D."/>
            <person name="Baxter I."/>
            <person name="Schmutz J."/>
            <person name="Brutnell T."/>
            <person name="Kellogg E."/>
        </authorList>
    </citation>
    <scope>NUCLEOTIDE SEQUENCE [LARGE SCALE GENOMIC DNA]</scope>
</reference>
<dbReference type="InterPro" id="IPR008889">
    <property type="entry name" value="VQ"/>
</dbReference>
<feature type="compositionally biased region" description="Pro residues" evidence="1">
    <location>
        <begin position="326"/>
        <end position="346"/>
    </location>
</feature>
<dbReference type="InterPro" id="IPR039607">
    <property type="entry name" value="VQ_8/17/18/20/21/25"/>
</dbReference>
<dbReference type="Gramene" id="TKV94750">
    <property type="protein sequence ID" value="TKV94750"/>
    <property type="gene ID" value="SEVIR_9G316100v2"/>
</dbReference>
<feature type="region of interest" description="Disordered" evidence="1">
    <location>
        <begin position="112"/>
        <end position="265"/>
    </location>
</feature>
<dbReference type="PANTHER" id="PTHR33143:SF76">
    <property type="entry name" value="VQ MOTIF-CONTAINING PROTEIN 8, CHLOROPLASTIC"/>
    <property type="match status" value="1"/>
</dbReference>
<dbReference type="Proteomes" id="UP000298652">
    <property type="component" value="Chromosome 9"/>
</dbReference>